<proteinExistence type="predicted"/>
<dbReference type="AlphaFoldDB" id="X1TDD2"/>
<evidence type="ECO:0000313" key="1">
    <source>
        <dbReference type="EMBL" id="GAJ03274.1"/>
    </source>
</evidence>
<sequence>MPSGEKSQTIASRIIEDLEEEGDGSYGFYNVPVGEHKYTFEVRFPGDATYGFSYASKSCTYAKVGTNISISVSPKSGGPPMTVTTSGKLTRIDTGAGLSRMLNLYKDGVLIDSQRSSMEPATLGKYEFTDVITVMGTYTYYVEWGGDDWFSGCEETILPCPACGYSSNIQEMDREVTCLFCGAVSEVVPILG</sequence>
<dbReference type="EMBL" id="BARW01030115">
    <property type="protein sequence ID" value="GAJ03274.1"/>
    <property type="molecule type" value="Genomic_DNA"/>
</dbReference>
<name>X1TDD2_9ZZZZ</name>
<gene>
    <name evidence="1" type="ORF">S12H4_48225</name>
</gene>
<organism evidence="1">
    <name type="scientific">marine sediment metagenome</name>
    <dbReference type="NCBI Taxonomy" id="412755"/>
    <lineage>
        <taxon>unclassified sequences</taxon>
        <taxon>metagenomes</taxon>
        <taxon>ecological metagenomes</taxon>
    </lineage>
</organism>
<reference evidence="1" key="1">
    <citation type="journal article" date="2014" name="Front. Microbiol.">
        <title>High frequency of phylogenetically diverse reductive dehalogenase-homologous genes in deep subseafloor sedimentary metagenomes.</title>
        <authorList>
            <person name="Kawai M."/>
            <person name="Futagami T."/>
            <person name="Toyoda A."/>
            <person name="Takaki Y."/>
            <person name="Nishi S."/>
            <person name="Hori S."/>
            <person name="Arai W."/>
            <person name="Tsubouchi T."/>
            <person name="Morono Y."/>
            <person name="Uchiyama I."/>
            <person name="Ito T."/>
            <person name="Fujiyama A."/>
            <person name="Inagaki F."/>
            <person name="Takami H."/>
        </authorList>
    </citation>
    <scope>NUCLEOTIDE SEQUENCE</scope>
    <source>
        <strain evidence="1">Expedition CK06-06</strain>
    </source>
</reference>
<accession>X1TDD2</accession>
<comment type="caution">
    <text evidence="1">The sequence shown here is derived from an EMBL/GenBank/DDBJ whole genome shotgun (WGS) entry which is preliminary data.</text>
</comment>
<protein>
    <submittedName>
        <fullName evidence="1">Uncharacterized protein</fullName>
    </submittedName>
</protein>